<dbReference type="SUPFAM" id="SSF49493">
    <property type="entry name" value="HSP40/DnaJ peptide-binding domain"/>
    <property type="match status" value="1"/>
</dbReference>
<evidence type="ECO:0000256" key="1">
    <source>
        <dbReference type="ARBA" id="ARBA00023186"/>
    </source>
</evidence>
<evidence type="ECO:0000259" key="2">
    <source>
        <dbReference type="Pfam" id="PF01556"/>
    </source>
</evidence>
<comment type="caution">
    <text evidence="3">The sequence shown here is derived from an EMBL/GenBank/DDBJ whole genome shotgun (WGS) entry which is preliminary data.</text>
</comment>
<dbReference type="PANTHER" id="PTHR24078:SF553">
    <property type="entry name" value="DNAJ HOMOLOG SUBFAMILY B MEMBER 5"/>
    <property type="match status" value="1"/>
</dbReference>
<dbReference type="GO" id="GO:0051087">
    <property type="term" value="F:protein-folding chaperone binding"/>
    <property type="evidence" value="ECO:0007669"/>
    <property type="project" value="TreeGrafter"/>
</dbReference>
<feature type="domain" description="Chaperone DnaJ C-terminal" evidence="2">
    <location>
        <begin position="5"/>
        <end position="86"/>
    </location>
</feature>
<dbReference type="RefSeq" id="WP_239114572.1">
    <property type="nucleotide sequence ID" value="NZ_BOOO01000078.1"/>
</dbReference>
<name>A0A8J3XBU3_9ACTN</name>
<dbReference type="FunFam" id="2.60.260.20:FF:000013">
    <property type="entry name" value="DnaJ subfamily B member 11"/>
    <property type="match status" value="1"/>
</dbReference>
<dbReference type="GO" id="GO:0006457">
    <property type="term" value="P:protein folding"/>
    <property type="evidence" value="ECO:0007669"/>
    <property type="project" value="InterPro"/>
</dbReference>
<dbReference type="InterPro" id="IPR002939">
    <property type="entry name" value="DnaJ_C"/>
</dbReference>
<dbReference type="GO" id="GO:0051082">
    <property type="term" value="F:unfolded protein binding"/>
    <property type="evidence" value="ECO:0007669"/>
    <property type="project" value="InterPro"/>
</dbReference>
<evidence type="ECO:0000313" key="3">
    <source>
        <dbReference type="EMBL" id="GII34986.1"/>
    </source>
</evidence>
<dbReference type="PANTHER" id="PTHR24078">
    <property type="entry name" value="DNAJ HOMOLOG SUBFAMILY C MEMBER"/>
    <property type="match status" value="1"/>
</dbReference>
<dbReference type="Proteomes" id="UP000650628">
    <property type="component" value="Unassembled WGS sequence"/>
</dbReference>
<sequence length="118" mass="12990">MIPRITDRPRYRVEGRDIHVQLPLTPSEAALGATVAVETPGGEAKVKVPLGSSSGRRLRLRLRGQGMPNPRGDPGDLFAEVRIMVPRTLSAEERRLYEQLADLSSFNSRSESGGRTRP</sequence>
<dbReference type="InterPro" id="IPR051339">
    <property type="entry name" value="DnaJ_subfamily_B"/>
</dbReference>
<dbReference type="Pfam" id="PF01556">
    <property type="entry name" value="DnaJ_C"/>
    <property type="match status" value="1"/>
</dbReference>
<reference evidence="3 4" key="1">
    <citation type="submission" date="2021-01" db="EMBL/GenBank/DDBJ databases">
        <title>Whole genome shotgun sequence of Planotetraspora mira NBRC 15435.</title>
        <authorList>
            <person name="Komaki H."/>
            <person name="Tamura T."/>
        </authorList>
    </citation>
    <scope>NUCLEOTIDE SEQUENCE [LARGE SCALE GENOMIC DNA]</scope>
    <source>
        <strain evidence="3 4">NBRC 15435</strain>
    </source>
</reference>
<dbReference type="InterPro" id="IPR008971">
    <property type="entry name" value="HSP40/DnaJ_pept-bd"/>
</dbReference>
<dbReference type="GO" id="GO:0005829">
    <property type="term" value="C:cytosol"/>
    <property type="evidence" value="ECO:0007669"/>
    <property type="project" value="TreeGrafter"/>
</dbReference>
<proteinExistence type="predicted"/>
<dbReference type="EMBL" id="BOOO01000078">
    <property type="protein sequence ID" value="GII34986.1"/>
    <property type="molecule type" value="Genomic_DNA"/>
</dbReference>
<evidence type="ECO:0000313" key="4">
    <source>
        <dbReference type="Proteomes" id="UP000650628"/>
    </source>
</evidence>
<keyword evidence="4" id="KW-1185">Reference proteome</keyword>
<organism evidence="3 4">
    <name type="scientific">Planotetraspora mira</name>
    <dbReference type="NCBI Taxonomy" id="58121"/>
    <lineage>
        <taxon>Bacteria</taxon>
        <taxon>Bacillati</taxon>
        <taxon>Actinomycetota</taxon>
        <taxon>Actinomycetes</taxon>
        <taxon>Streptosporangiales</taxon>
        <taxon>Streptosporangiaceae</taxon>
        <taxon>Planotetraspora</taxon>
    </lineage>
</organism>
<accession>A0A8J3XBU3</accession>
<keyword evidence="1" id="KW-0143">Chaperone</keyword>
<dbReference type="AlphaFoldDB" id="A0A8J3XBU3"/>
<gene>
    <name evidence="3" type="ORF">Pmi06nite_84280</name>
</gene>
<protein>
    <recommendedName>
        <fullName evidence="2">Chaperone DnaJ C-terminal domain-containing protein</fullName>
    </recommendedName>
</protein>
<dbReference type="Gene3D" id="2.60.260.20">
    <property type="entry name" value="Urease metallochaperone UreE, N-terminal domain"/>
    <property type="match status" value="1"/>
</dbReference>